<dbReference type="AlphaFoldDB" id="A0A939DQ00"/>
<gene>
    <name evidence="1" type="ORF">J0A66_14985</name>
</gene>
<evidence type="ECO:0000313" key="1">
    <source>
        <dbReference type="EMBL" id="MBN7826538.1"/>
    </source>
</evidence>
<name>A0A939DQ00_9ALTE</name>
<sequence>MLAHQQLFSLRLVDYLAPESVEIFDSWRFMGRDWCGEAFGATEFLRPREKPEQTHLVNLDLQEMPANQIRALLARLDLALRPGMTEQQVVDQLGVPAKVHDFLPYRKTLDYQIFQPDPYQLSLTLRINDGLSSILLLAEELNK</sequence>
<accession>A0A939DQ00</accession>
<reference evidence="1" key="1">
    <citation type="submission" date="2021-03" db="EMBL/GenBank/DDBJ databases">
        <title>novel species isolated from a fishpond in China.</title>
        <authorList>
            <person name="Lu H."/>
            <person name="Cai Z."/>
        </authorList>
    </citation>
    <scope>NUCLEOTIDE SEQUENCE</scope>
    <source>
        <strain evidence="1">JCM 30855</strain>
    </source>
</reference>
<keyword evidence="2" id="KW-1185">Reference proteome</keyword>
<dbReference type="RefSeq" id="WP_206574653.1">
    <property type="nucleotide sequence ID" value="NZ_JAFKCV010000009.1"/>
</dbReference>
<dbReference type="EMBL" id="JAFKCV010000009">
    <property type="protein sequence ID" value="MBN7826538.1"/>
    <property type="molecule type" value="Genomic_DNA"/>
</dbReference>
<evidence type="ECO:0000313" key="2">
    <source>
        <dbReference type="Proteomes" id="UP000664654"/>
    </source>
</evidence>
<comment type="caution">
    <text evidence="1">The sequence shown here is derived from an EMBL/GenBank/DDBJ whole genome shotgun (WGS) entry which is preliminary data.</text>
</comment>
<protein>
    <submittedName>
        <fullName evidence="1">Uncharacterized protein</fullName>
    </submittedName>
</protein>
<proteinExistence type="predicted"/>
<dbReference type="Proteomes" id="UP000664654">
    <property type="component" value="Unassembled WGS sequence"/>
</dbReference>
<organism evidence="1 2">
    <name type="scientific">Bowmanella dokdonensis</name>
    <dbReference type="NCBI Taxonomy" id="751969"/>
    <lineage>
        <taxon>Bacteria</taxon>
        <taxon>Pseudomonadati</taxon>
        <taxon>Pseudomonadota</taxon>
        <taxon>Gammaproteobacteria</taxon>
        <taxon>Alteromonadales</taxon>
        <taxon>Alteromonadaceae</taxon>
        <taxon>Bowmanella</taxon>
    </lineage>
</organism>